<evidence type="ECO:0000313" key="2">
    <source>
        <dbReference type="EMBL" id="GBP31183.1"/>
    </source>
</evidence>
<organism evidence="2 3">
    <name type="scientific">Eumeta variegata</name>
    <name type="common">Bagworm moth</name>
    <name type="synonym">Eumeta japonica</name>
    <dbReference type="NCBI Taxonomy" id="151549"/>
    <lineage>
        <taxon>Eukaryota</taxon>
        <taxon>Metazoa</taxon>
        <taxon>Ecdysozoa</taxon>
        <taxon>Arthropoda</taxon>
        <taxon>Hexapoda</taxon>
        <taxon>Insecta</taxon>
        <taxon>Pterygota</taxon>
        <taxon>Neoptera</taxon>
        <taxon>Endopterygota</taxon>
        <taxon>Lepidoptera</taxon>
        <taxon>Glossata</taxon>
        <taxon>Ditrysia</taxon>
        <taxon>Tineoidea</taxon>
        <taxon>Psychidae</taxon>
        <taxon>Oiketicinae</taxon>
        <taxon>Eumeta</taxon>
    </lineage>
</organism>
<reference evidence="2 3" key="1">
    <citation type="journal article" date="2019" name="Commun. Biol.">
        <title>The bagworm genome reveals a unique fibroin gene that provides high tensile strength.</title>
        <authorList>
            <person name="Kono N."/>
            <person name="Nakamura H."/>
            <person name="Ohtoshi R."/>
            <person name="Tomita M."/>
            <person name="Numata K."/>
            <person name="Arakawa K."/>
        </authorList>
    </citation>
    <scope>NUCLEOTIDE SEQUENCE [LARGE SCALE GENOMIC DNA]</scope>
</reference>
<gene>
    <name evidence="2" type="ORF">EVAR_21621_1</name>
</gene>
<comment type="caution">
    <text evidence="2">The sequence shown here is derived from an EMBL/GenBank/DDBJ whole genome shotgun (WGS) entry which is preliminary data.</text>
</comment>
<evidence type="ECO:0000256" key="1">
    <source>
        <dbReference type="SAM" id="MobiDB-lite"/>
    </source>
</evidence>
<evidence type="ECO:0000313" key="3">
    <source>
        <dbReference type="Proteomes" id="UP000299102"/>
    </source>
</evidence>
<name>A0A4C1UXF2_EUMVA</name>
<feature type="region of interest" description="Disordered" evidence="1">
    <location>
        <begin position="43"/>
        <end position="65"/>
    </location>
</feature>
<proteinExistence type="predicted"/>
<sequence>MGSLIKTYNSKQKNAAIKAFDVIITTHSSIVGNTDKVVEFTRTARARPPEAPARSPRPKPASSAADFMGTLDTNNFYSLPEPTFHNRYVTEGVCGESTSERFDVVAIITHVHVPRQSLVKTVSAPPLTNN</sequence>
<dbReference type="Proteomes" id="UP000299102">
    <property type="component" value="Unassembled WGS sequence"/>
</dbReference>
<protein>
    <submittedName>
        <fullName evidence="2">Uncharacterized protein</fullName>
    </submittedName>
</protein>
<dbReference type="EMBL" id="BGZK01000242">
    <property type="protein sequence ID" value="GBP31183.1"/>
    <property type="molecule type" value="Genomic_DNA"/>
</dbReference>
<accession>A0A4C1UXF2</accession>
<keyword evidence="3" id="KW-1185">Reference proteome</keyword>
<dbReference type="AlphaFoldDB" id="A0A4C1UXF2"/>